<keyword evidence="3" id="KW-0732">Signal</keyword>
<keyword evidence="2" id="KW-0472">Membrane</keyword>
<evidence type="ECO:0000256" key="3">
    <source>
        <dbReference type="SAM" id="SignalP"/>
    </source>
</evidence>
<proteinExistence type="predicted"/>
<gene>
    <name evidence="4" type="ORF">BESB_014800</name>
</gene>
<feature type="transmembrane region" description="Helical" evidence="2">
    <location>
        <begin position="170"/>
        <end position="192"/>
    </location>
</feature>
<feature type="region of interest" description="Disordered" evidence="1">
    <location>
        <begin position="296"/>
        <end position="322"/>
    </location>
</feature>
<organism evidence="4 5">
    <name type="scientific">Besnoitia besnoiti</name>
    <name type="common">Apicomplexan protozoan</name>
    <dbReference type="NCBI Taxonomy" id="94643"/>
    <lineage>
        <taxon>Eukaryota</taxon>
        <taxon>Sar</taxon>
        <taxon>Alveolata</taxon>
        <taxon>Apicomplexa</taxon>
        <taxon>Conoidasida</taxon>
        <taxon>Coccidia</taxon>
        <taxon>Eucoccidiorida</taxon>
        <taxon>Eimeriorina</taxon>
        <taxon>Sarcocystidae</taxon>
        <taxon>Besnoitia</taxon>
    </lineage>
</organism>
<name>A0A2A9MB69_BESBE</name>
<feature type="signal peptide" evidence="3">
    <location>
        <begin position="1"/>
        <end position="16"/>
    </location>
</feature>
<evidence type="ECO:0000313" key="5">
    <source>
        <dbReference type="Proteomes" id="UP000224006"/>
    </source>
</evidence>
<keyword evidence="2" id="KW-0812">Transmembrane</keyword>
<dbReference type="AlphaFoldDB" id="A0A2A9MB69"/>
<dbReference type="GeneID" id="40306541"/>
<keyword evidence="5" id="KW-1185">Reference proteome</keyword>
<reference evidence="4 5" key="1">
    <citation type="submission" date="2017-09" db="EMBL/GenBank/DDBJ databases">
        <title>Genome sequencing of Besnoitia besnoiti strain Bb-Ger1.</title>
        <authorList>
            <person name="Schares G."/>
            <person name="Venepally P."/>
            <person name="Lorenzi H.A."/>
        </authorList>
    </citation>
    <scope>NUCLEOTIDE SEQUENCE [LARGE SCALE GENOMIC DNA]</scope>
    <source>
        <strain evidence="4 5">Bb-Ger1</strain>
    </source>
</reference>
<feature type="compositionally biased region" description="Basic and acidic residues" evidence="1">
    <location>
        <begin position="136"/>
        <end position="152"/>
    </location>
</feature>
<sequence length="322" mass="34813">MQLRSAFFAFLPTALALAVAPRGHAAAELPAPRERTATAASLLSQTDYALPAQASGDVRGAPPARAAFQLDSLAVGDVPRPGVGGRPPRGRRSSLRAAAATQRTRSRRHPAARTTAVYAPHARARNRRKQQQVDSTETRSSTDRHYRNESNRRARTRRVRPLRSDGHHELMSLVNVVAVLSFAAMLVITRLLRKVGNKAIENAGTAIKPRDWFTAERLAQRKAASVEPTQKARLRAVYAPERCSDATAGVACRTHPVTRACVSSDSKEGDHTVSFRLSRAAEDHPSVTRGACEELKQPGEKGAGQPVASAGDFSPCRSRGPF</sequence>
<dbReference type="RefSeq" id="XP_029216876.1">
    <property type="nucleotide sequence ID" value="XM_029360209.1"/>
</dbReference>
<evidence type="ECO:0000256" key="1">
    <source>
        <dbReference type="SAM" id="MobiDB-lite"/>
    </source>
</evidence>
<evidence type="ECO:0008006" key="6">
    <source>
        <dbReference type="Google" id="ProtNLM"/>
    </source>
</evidence>
<evidence type="ECO:0000256" key="2">
    <source>
        <dbReference type="SAM" id="Phobius"/>
    </source>
</evidence>
<protein>
    <recommendedName>
        <fullName evidence="6">Transmembrane protein</fullName>
    </recommendedName>
</protein>
<feature type="chain" id="PRO_5012089259" description="Transmembrane protein" evidence="3">
    <location>
        <begin position="17"/>
        <end position="322"/>
    </location>
</feature>
<keyword evidence="2" id="KW-1133">Transmembrane helix</keyword>
<evidence type="ECO:0000313" key="4">
    <source>
        <dbReference type="EMBL" id="PFH32867.1"/>
    </source>
</evidence>
<comment type="caution">
    <text evidence="4">The sequence shown here is derived from an EMBL/GenBank/DDBJ whole genome shotgun (WGS) entry which is preliminary data.</text>
</comment>
<dbReference type="Proteomes" id="UP000224006">
    <property type="component" value="Chromosome IX"/>
</dbReference>
<dbReference type="KEGG" id="bbes:BESB_014800"/>
<accession>A0A2A9MB69</accession>
<dbReference type="EMBL" id="NWUJ01000010">
    <property type="protein sequence ID" value="PFH32867.1"/>
    <property type="molecule type" value="Genomic_DNA"/>
</dbReference>
<dbReference type="VEuPathDB" id="ToxoDB:BESB_014800"/>
<feature type="region of interest" description="Disordered" evidence="1">
    <location>
        <begin position="75"/>
        <end position="160"/>
    </location>
</feature>